<dbReference type="GO" id="GO:0008270">
    <property type="term" value="F:zinc ion binding"/>
    <property type="evidence" value="ECO:0007669"/>
    <property type="project" value="InterPro"/>
</dbReference>
<dbReference type="EMBL" id="CAFBLX010000441">
    <property type="protein sequence ID" value="CAB4928423.1"/>
    <property type="molecule type" value="Genomic_DNA"/>
</dbReference>
<dbReference type="InterPro" id="IPR007527">
    <property type="entry name" value="Znf_SWIM"/>
</dbReference>
<gene>
    <name evidence="2" type="ORF">UFOPK3472_03954</name>
</gene>
<protein>
    <submittedName>
        <fullName evidence="2">Unannotated protein</fullName>
    </submittedName>
</protein>
<evidence type="ECO:0000313" key="2">
    <source>
        <dbReference type="EMBL" id="CAB4928423.1"/>
    </source>
</evidence>
<evidence type="ECO:0000259" key="1">
    <source>
        <dbReference type="PROSITE" id="PS50966"/>
    </source>
</evidence>
<proteinExistence type="predicted"/>
<dbReference type="AlphaFoldDB" id="A0A6J7IBD6"/>
<name>A0A6J7IBD6_9ZZZZ</name>
<dbReference type="PROSITE" id="PS50966">
    <property type="entry name" value="ZF_SWIM"/>
    <property type="match status" value="1"/>
</dbReference>
<sequence>MDTNTIGSIRCVVSAGKKIETATFAVPRYSAAHKRTALRIVTGHPTHGRGSGDLPDALHAELVSRGLAPVPTDVDTACTCSSRTDPCVHVTAATYAISLIVDQSPTTALAIRGLDLAEAAASTDFPARWMPIESVDAAAFYG</sequence>
<reference evidence="2" key="1">
    <citation type="submission" date="2020-05" db="EMBL/GenBank/DDBJ databases">
        <authorList>
            <person name="Chiriac C."/>
            <person name="Salcher M."/>
            <person name="Ghai R."/>
            <person name="Kavagutti S V."/>
        </authorList>
    </citation>
    <scope>NUCLEOTIDE SEQUENCE</scope>
</reference>
<organism evidence="2">
    <name type="scientific">freshwater metagenome</name>
    <dbReference type="NCBI Taxonomy" id="449393"/>
    <lineage>
        <taxon>unclassified sequences</taxon>
        <taxon>metagenomes</taxon>
        <taxon>ecological metagenomes</taxon>
    </lineage>
</organism>
<feature type="domain" description="SWIM-type" evidence="1">
    <location>
        <begin position="70"/>
        <end position="98"/>
    </location>
</feature>
<accession>A0A6J7IBD6</accession>